<reference evidence="18 19" key="1">
    <citation type="submission" date="2023-12" db="EMBL/GenBank/DDBJ databases">
        <title>Description of an unclassified Opitutus bacterium of Verrucomicrobiota.</title>
        <authorList>
            <person name="Zhang D.-F."/>
        </authorList>
    </citation>
    <scope>NUCLEOTIDE SEQUENCE [LARGE SCALE GENOMIC DNA]</scope>
    <source>
        <strain evidence="18 19">WL0086</strain>
    </source>
</reference>
<dbReference type="Gene3D" id="3.30.830.10">
    <property type="entry name" value="Metalloenzyme, LuxS/M16 peptidase-like"/>
    <property type="match status" value="4"/>
</dbReference>
<dbReference type="InterPro" id="IPR007863">
    <property type="entry name" value="Peptidase_M16_C"/>
</dbReference>
<gene>
    <name evidence="18" type="ORF">K1X11_015690</name>
</gene>
<evidence type="ECO:0000256" key="3">
    <source>
        <dbReference type="ARBA" id="ARBA00012449"/>
    </source>
</evidence>
<evidence type="ECO:0000256" key="12">
    <source>
        <dbReference type="ARBA" id="ARBA00033450"/>
    </source>
</evidence>
<evidence type="ECO:0000256" key="5">
    <source>
        <dbReference type="ARBA" id="ARBA00022670"/>
    </source>
</evidence>
<protein>
    <recommendedName>
        <fullName evidence="4">Protease 3</fullName>
        <ecNumber evidence="3">3.4.24.55</ecNumber>
    </recommendedName>
    <alternativeName>
        <fullName evidence="12">Pitrilysin</fullName>
    </alternativeName>
    <alternativeName>
        <fullName evidence="11">Protease III</fullName>
    </alternativeName>
    <alternativeName>
        <fullName evidence="10">Protease pi</fullName>
    </alternativeName>
</protein>
<dbReference type="Proteomes" id="UP000738431">
    <property type="component" value="Chromosome"/>
</dbReference>
<keyword evidence="6" id="KW-0479">Metal-binding</keyword>
<dbReference type="Pfam" id="PF16187">
    <property type="entry name" value="Peptidase_M16_M"/>
    <property type="match status" value="1"/>
</dbReference>
<evidence type="ECO:0000256" key="9">
    <source>
        <dbReference type="ARBA" id="ARBA00023049"/>
    </source>
</evidence>
<dbReference type="Pfam" id="PF22456">
    <property type="entry name" value="PqqF-like_C_4"/>
    <property type="match status" value="1"/>
</dbReference>
<keyword evidence="5" id="KW-0645">Protease</keyword>
<name>A0ABZ1C4T9_9BACT</name>
<feature type="domain" description="Peptidase M16 N-terminal" evidence="14">
    <location>
        <begin position="56"/>
        <end position="193"/>
    </location>
</feature>
<evidence type="ECO:0000256" key="1">
    <source>
        <dbReference type="ARBA" id="ARBA00002184"/>
    </source>
</evidence>
<sequence>MTRLLRLSLLAGTFLAALATATATHATARPTDLPPREVAPTDQATFGRLVLDNGLRVLLVSDPSFNKSAAALAVHVGQLEDPLEATGLAHFTEHMLFLGTEKFPDEGEYGTFVKNNGGYTNAYTSSDHTNYQFEVRHEALDDTLDRFAQFFIAPLFTPTFTEREVNAVHNEVMRHVQNDGRRIYNVMRELYAPDSPESRFTAGNKDTLAHADSATVRAFFNAYYSADRMALAITGAAPLTELEAMARRHFSAIPNRELGPLHHTATYQPRLAAFRLAQVEPVREVRALQLQFPLTATRTNFGAKNDALIARLFSHSSAGGLEHALKEAGLALNAGGGIWDRTADYSSLSLSVSLTPEGAADLPRVLDLIFGYIDFLQHSEFPTTLWEETARIAALNETYNDRGEGARLATALANQALFYPLAVAERVPHVWVAPDEADYRNILNQLTPDNLIAVFTAKGVPTDRTEEFYGTAYSYSEDTGPAYQRLLDARDPADGTFALPRANPYVPAAPSLLVERPTLLTREPGLTLFYAPDLEFQRPQTSLRFRFVPAGAAISPRETALLALFEASLGDALNATADEAARAGLSFNVGVSATGFDLTVTGFGDSALRFARETVDLLPHIAPTPERFAALKEGYLRTLRSFPQTEAFQLANARRSAWSNAYNFLPDQLLPTAEAATWDEVAAVAEAFFAAGTLEGIVHGHVAPETALTTSRELRDGLDFAAVSEDKLRRPRELLQEPGEVIADVDTTAGVNSVFSTQLFLPGADARQRAAATVLGNFIAQPFFNELRTSQQLGYIVGAGSSSSRQTRSLYFVIQSSTHDPDALRERAETFIATLPAQLAELSPEAFATLISGARSNLEAKDKSLAEKAGRFFSLAFTYDEDWERRAATLAALEELTQPELVSLLTNVLSGPGKRERLVLLSGENHTESAVPATFTDREAWKTTRQFQ</sequence>
<dbReference type="InterPro" id="IPR011249">
    <property type="entry name" value="Metalloenz_LuxS/M16"/>
</dbReference>
<comment type="similarity">
    <text evidence="2">Belongs to the peptidase M16 family.</text>
</comment>
<keyword evidence="8" id="KW-0862">Zinc</keyword>
<organism evidence="18 19">
    <name type="scientific">Actomonas aquatica</name>
    <dbReference type="NCBI Taxonomy" id="2866162"/>
    <lineage>
        <taxon>Bacteria</taxon>
        <taxon>Pseudomonadati</taxon>
        <taxon>Verrucomicrobiota</taxon>
        <taxon>Opitutia</taxon>
        <taxon>Opitutales</taxon>
        <taxon>Opitutaceae</taxon>
        <taxon>Actomonas</taxon>
    </lineage>
</organism>
<evidence type="ECO:0000256" key="8">
    <source>
        <dbReference type="ARBA" id="ARBA00022833"/>
    </source>
</evidence>
<dbReference type="InterPro" id="IPR054734">
    <property type="entry name" value="PqqF-like_C_4"/>
</dbReference>
<dbReference type="InterPro" id="IPR032632">
    <property type="entry name" value="Peptidase_M16_M"/>
</dbReference>
<evidence type="ECO:0000313" key="19">
    <source>
        <dbReference type="Proteomes" id="UP000738431"/>
    </source>
</evidence>
<evidence type="ECO:0000259" key="14">
    <source>
        <dbReference type="Pfam" id="PF00675"/>
    </source>
</evidence>
<feature type="chain" id="PRO_5045427596" description="Protease 3" evidence="13">
    <location>
        <begin position="20"/>
        <end position="948"/>
    </location>
</feature>
<evidence type="ECO:0000313" key="18">
    <source>
        <dbReference type="EMBL" id="WRQ86258.1"/>
    </source>
</evidence>
<evidence type="ECO:0000256" key="2">
    <source>
        <dbReference type="ARBA" id="ARBA00007261"/>
    </source>
</evidence>
<accession>A0ABZ1C4T9</accession>
<evidence type="ECO:0000256" key="4">
    <source>
        <dbReference type="ARBA" id="ARBA00017565"/>
    </source>
</evidence>
<evidence type="ECO:0000259" key="17">
    <source>
        <dbReference type="Pfam" id="PF22456"/>
    </source>
</evidence>
<feature type="domain" description="Peptidase M16 C-terminal" evidence="15">
    <location>
        <begin position="215"/>
        <end position="389"/>
    </location>
</feature>
<evidence type="ECO:0000256" key="13">
    <source>
        <dbReference type="SAM" id="SignalP"/>
    </source>
</evidence>
<feature type="domain" description="Peptidase M16 middle/third" evidence="16">
    <location>
        <begin position="399"/>
        <end position="670"/>
    </location>
</feature>
<evidence type="ECO:0000259" key="16">
    <source>
        <dbReference type="Pfam" id="PF16187"/>
    </source>
</evidence>
<dbReference type="EMBL" id="CP139781">
    <property type="protein sequence ID" value="WRQ86258.1"/>
    <property type="molecule type" value="Genomic_DNA"/>
</dbReference>
<dbReference type="Pfam" id="PF00675">
    <property type="entry name" value="Peptidase_M16"/>
    <property type="match status" value="1"/>
</dbReference>
<keyword evidence="7" id="KW-0378">Hydrolase</keyword>
<keyword evidence="9" id="KW-0482">Metalloprotease</keyword>
<dbReference type="PANTHER" id="PTHR43690">
    <property type="entry name" value="NARDILYSIN"/>
    <property type="match status" value="1"/>
</dbReference>
<comment type="function">
    <text evidence="1">Endopeptidase that degrades small peptides of less than 7 kDa, such as glucagon and insulin.</text>
</comment>
<feature type="domain" description="Coenzyme PQQ synthesis protein F-like C-terminal lobe" evidence="17">
    <location>
        <begin position="775"/>
        <end position="872"/>
    </location>
</feature>
<dbReference type="PANTHER" id="PTHR43690:SF18">
    <property type="entry name" value="INSULIN-DEGRADING ENZYME-RELATED"/>
    <property type="match status" value="1"/>
</dbReference>
<feature type="signal peptide" evidence="13">
    <location>
        <begin position="1"/>
        <end position="19"/>
    </location>
</feature>
<dbReference type="InterPro" id="IPR011765">
    <property type="entry name" value="Pept_M16_N"/>
</dbReference>
<dbReference type="RefSeq" id="WP_221031186.1">
    <property type="nucleotide sequence ID" value="NZ_CP139781.1"/>
</dbReference>
<dbReference type="Pfam" id="PF05193">
    <property type="entry name" value="Peptidase_M16_C"/>
    <property type="match status" value="1"/>
</dbReference>
<dbReference type="InterPro" id="IPR050626">
    <property type="entry name" value="Peptidase_M16"/>
</dbReference>
<keyword evidence="13" id="KW-0732">Signal</keyword>
<dbReference type="SUPFAM" id="SSF63411">
    <property type="entry name" value="LuxS/MPP-like metallohydrolase"/>
    <property type="match status" value="4"/>
</dbReference>
<keyword evidence="19" id="KW-1185">Reference proteome</keyword>
<evidence type="ECO:0000256" key="6">
    <source>
        <dbReference type="ARBA" id="ARBA00022723"/>
    </source>
</evidence>
<dbReference type="EC" id="3.4.24.55" evidence="3"/>
<evidence type="ECO:0000259" key="15">
    <source>
        <dbReference type="Pfam" id="PF05193"/>
    </source>
</evidence>
<evidence type="ECO:0000256" key="7">
    <source>
        <dbReference type="ARBA" id="ARBA00022801"/>
    </source>
</evidence>
<evidence type="ECO:0000256" key="11">
    <source>
        <dbReference type="ARBA" id="ARBA00031184"/>
    </source>
</evidence>
<evidence type="ECO:0000256" key="10">
    <source>
        <dbReference type="ARBA" id="ARBA00029597"/>
    </source>
</evidence>
<proteinExistence type="inferred from homology"/>